<feature type="domain" description="DUF7793" evidence="1">
    <location>
        <begin position="18"/>
        <end position="128"/>
    </location>
</feature>
<reference evidence="2 3" key="1">
    <citation type="submission" date="2018-05" db="EMBL/GenBank/DDBJ databases">
        <title>Brumimicrobium oceani sp. nov., isolated from coastal sediment.</title>
        <authorList>
            <person name="Kou Y."/>
        </authorList>
    </citation>
    <scope>NUCLEOTIDE SEQUENCE [LARGE SCALE GENOMIC DNA]</scope>
    <source>
        <strain evidence="2 3">C305</strain>
    </source>
</reference>
<sequence>MKVIVKKSLGYADVTIYDNDIFHTHVLSAKPLTLEQAKEITNFRMTNMKGRKALMLSTGEDRYIIPTQEALDYIQSTNRAATVKGDAFVIKSLSQRLFIKTVNNLRKMQTPVSFFASNQKAIDWLLRIKS</sequence>
<dbReference type="AlphaFoldDB" id="A0A2U2XA28"/>
<reference evidence="2 3" key="2">
    <citation type="submission" date="2018-05" db="EMBL/GenBank/DDBJ databases">
        <authorList>
            <person name="Lanie J.A."/>
            <person name="Ng W.-L."/>
            <person name="Kazmierczak K.M."/>
            <person name="Andrzejewski T.M."/>
            <person name="Davidsen T.M."/>
            <person name="Wayne K.J."/>
            <person name="Tettelin H."/>
            <person name="Glass J.I."/>
            <person name="Rusch D."/>
            <person name="Podicherti R."/>
            <person name="Tsui H.-C.T."/>
            <person name="Winkler M.E."/>
        </authorList>
    </citation>
    <scope>NUCLEOTIDE SEQUENCE [LARGE SCALE GENOMIC DNA]</scope>
    <source>
        <strain evidence="2 3">C305</strain>
    </source>
</reference>
<accession>A0A2U2XA28</accession>
<evidence type="ECO:0000313" key="3">
    <source>
        <dbReference type="Proteomes" id="UP000245370"/>
    </source>
</evidence>
<proteinExistence type="predicted"/>
<dbReference type="InterPro" id="IPR056695">
    <property type="entry name" value="DUF7793"/>
</dbReference>
<gene>
    <name evidence="2" type="ORF">DIT68_13060</name>
</gene>
<name>A0A2U2XA28_9FLAO</name>
<dbReference type="Pfam" id="PF25056">
    <property type="entry name" value="DUF7793"/>
    <property type="match status" value="1"/>
</dbReference>
<evidence type="ECO:0000313" key="2">
    <source>
        <dbReference type="EMBL" id="PWH84649.1"/>
    </source>
</evidence>
<dbReference type="EMBL" id="QFRJ01000012">
    <property type="protein sequence ID" value="PWH84649.1"/>
    <property type="molecule type" value="Genomic_DNA"/>
</dbReference>
<evidence type="ECO:0000259" key="1">
    <source>
        <dbReference type="Pfam" id="PF25056"/>
    </source>
</evidence>
<protein>
    <recommendedName>
        <fullName evidence="1">DUF7793 domain-containing protein</fullName>
    </recommendedName>
</protein>
<comment type="caution">
    <text evidence="2">The sequence shown here is derived from an EMBL/GenBank/DDBJ whole genome shotgun (WGS) entry which is preliminary data.</text>
</comment>
<organism evidence="2 3">
    <name type="scientific">Brumimicrobium oceani</name>
    <dbReference type="NCBI Taxonomy" id="2100725"/>
    <lineage>
        <taxon>Bacteria</taxon>
        <taxon>Pseudomonadati</taxon>
        <taxon>Bacteroidota</taxon>
        <taxon>Flavobacteriia</taxon>
        <taxon>Flavobacteriales</taxon>
        <taxon>Crocinitomicaceae</taxon>
        <taxon>Brumimicrobium</taxon>
    </lineage>
</organism>
<dbReference type="Proteomes" id="UP000245370">
    <property type="component" value="Unassembled WGS sequence"/>
</dbReference>
<dbReference type="OrthoDB" id="1469693at2"/>
<dbReference type="RefSeq" id="WP_109360261.1">
    <property type="nucleotide sequence ID" value="NZ_QFRJ01000012.1"/>
</dbReference>
<keyword evidence="3" id="KW-1185">Reference proteome</keyword>